<accession>A0A4R6JFX6</accession>
<comment type="caution">
    <text evidence="3">The sequence shown here is derived from an EMBL/GenBank/DDBJ whole genome shotgun (WGS) entry which is preliminary data.</text>
</comment>
<name>A0A4R6JFX6_9ACTN</name>
<evidence type="ECO:0000256" key="1">
    <source>
        <dbReference type="ARBA" id="ARBA00022729"/>
    </source>
</evidence>
<organism evidence="3 4">
    <name type="scientific">Kribbella caucasensis</name>
    <dbReference type="NCBI Taxonomy" id="2512215"/>
    <lineage>
        <taxon>Bacteria</taxon>
        <taxon>Bacillati</taxon>
        <taxon>Actinomycetota</taxon>
        <taxon>Actinomycetes</taxon>
        <taxon>Propionibacteriales</taxon>
        <taxon>Kribbellaceae</taxon>
        <taxon>Kribbella</taxon>
    </lineage>
</organism>
<protein>
    <submittedName>
        <fullName evidence="3">TRAP-type C4-dicarboxylate transport system substrate-binding protein</fullName>
    </submittedName>
</protein>
<dbReference type="GO" id="GO:0055085">
    <property type="term" value="P:transmembrane transport"/>
    <property type="evidence" value="ECO:0007669"/>
    <property type="project" value="InterPro"/>
</dbReference>
<evidence type="ECO:0000313" key="3">
    <source>
        <dbReference type="EMBL" id="TDO33901.1"/>
    </source>
</evidence>
<dbReference type="EMBL" id="SNWQ01000030">
    <property type="protein sequence ID" value="TDO33901.1"/>
    <property type="molecule type" value="Genomic_DNA"/>
</dbReference>
<dbReference type="NCBIfam" id="NF037995">
    <property type="entry name" value="TRAP_S1"/>
    <property type="match status" value="1"/>
</dbReference>
<sequence>MTSADANATLDRTHFQACTDQKGVINTRSIGRWIAAAATVALVAACSVAPPTDKSGSDTVALRFATIDRVNNNGQSYGPEAFVENLEKFSDGRIKVEMTIEYGDAAPDAESNLVKAIASGEVDGGWPSTRAFANAGITGLKAVEAPMTVTSYAAEKTLVSGPVADKLLAQLDGTGVVGLELAVGPLRRPFAAKAPLLGPEDWAGATFRVYNSPVQTDAVRMLGATPVNLGFKGWVDEVQAGRLRGLEFDIAQYAESGNTTEAGNVTANVVLWPKVFVLAMNQERFDALTDKQQDWVREAADKAMQVSVDASYDETTIAQHLCGQGARFMAASSDQIAALRTRLQPVLDGLAADPVSGALLKEIQAIAANHPRPDVPTVPKDCQQGKADKKSTGAVPDDIADLPDGEYRVEITTDDLAAAGLDNSDGKSGTWTLTIHEGTYEVRCRPLDDPGIDCGHSVEDDPLDAGYLRGTGNTVTFVHDPELVSKLTGCKLPVSETLPDHCGPGGRATLTWEIKGDSLTLSGDLEPWTKIG</sequence>
<gene>
    <name evidence="3" type="ORF">EV643_13085</name>
</gene>
<keyword evidence="4" id="KW-1185">Reference proteome</keyword>
<keyword evidence="1" id="KW-0732">Signal</keyword>
<evidence type="ECO:0000256" key="2">
    <source>
        <dbReference type="SAM" id="MobiDB-lite"/>
    </source>
</evidence>
<dbReference type="Pfam" id="PF03480">
    <property type="entry name" value="DctP"/>
    <property type="match status" value="1"/>
</dbReference>
<reference evidence="3 4" key="1">
    <citation type="submission" date="2019-03" db="EMBL/GenBank/DDBJ databases">
        <title>Genomic Encyclopedia of Type Strains, Phase III (KMG-III): the genomes of soil and plant-associated and newly described type strains.</title>
        <authorList>
            <person name="Whitman W."/>
        </authorList>
    </citation>
    <scope>NUCLEOTIDE SEQUENCE [LARGE SCALE GENOMIC DNA]</scope>
    <source>
        <strain evidence="3 4">VKM Ac-2527</strain>
    </source>
</reference>
<dbReference type="Proteomes" id="UP000295388">
    <property type="component" value="Unassembled WGS sequence"/>
</dbReference>
<dbReference type="RefSeq" id="WP_166665736.1">
    <property type="nucleotide sequence ID" value="NZ_SNWQ01000030.1"/>
</dbReference>
<dbReference type="PANTHER" id="PTHR33376:SF5">
    <property type="entry name" value="EXTRACYTOPLASMIC SOLUTE RECEPTOR PROTEIN"/>
    <property type="match status" value="1"/>
</dbReference>
<dbReference type="AlphaFoldDB" id="A0A4R6JFX6"/>
<dbReference type="PANTHER" id="PTHR33376">
    <property type="match status" value="1"/>
</dbReference>
<feature type="region of interest" description="Disordered" evidence="2">
    <location>
        <begin position="370"/>
        <end position="401"/>
    </location>
</feature>
<dbReference type="InterPro" id="IPR018389">
    <property type="entry name" value="DctP_fam"/>
</dbReference>
<dbReference type="InterPro" id="IPR038404">
    <property type="entry name" value="TRAP_DctP_sf"/>
</dbReference>
<dbReference type="Gene3D" id="3.40.190.170">
    <property type="entry name" value="Bacterial extracellular solute-binding protein, family 7"/>
    <property type="match status" value="1"/>
</dbReference>
<evidence type="ECO:0000313" key="4">
    <source>
        <dbReference type="Proteomes" id="UP000295388"/>
    </source>
</evidence>
<proteinExistence type="predicted"/>